<keyword evidence="2 3" id="KW-0143">Chaperone</keyword>
<accession>A0A0R2BKM6</accession>
<name>A0A0R2BKM6_SECCO</name>
<proteinExistence type="inferred from homology"/>
<dbReference type="PIRSF" id="PIRSF009467">
    <property type="entry name" value="Ureas_acces_UreF"/>
    <property type="match status" value="1"/>
</dbReference>
<dbReference type="InterPro" id="IPR002639">
    <property type="entry name" value="UreF"/>
</dbReference>
<keyword evidence="3" id="KW-0963">Cytoplasm</keyword>
<dbReference type="Pfam" id="PF01730">
    <property type="entry name" value="UreF"/>
    <property type="match status" value="1"/>
</dbReference>
<comment type="caution">
    <text evidence="4">The sequence shown here is derived from an EMBL/GenBank/DDBJ whole genome shotgun (WGS) entry which is preliminary data.</text>
</comment>
<gene>
    <name evidence="3" type="primary">ureF</name>
    <name evidence="4" type="ORF">FC82_GL001162</name>
</gene>
<evidence type="ECO:0000256" key="1">
    <source>
        <dbReference type="ARBA" id="ARBA00022988"/>
    </source>
</evidence>
<comment type="subcellular location">
    <subcellularLocation>
        <location evidence="3">Cytoplasm</location>
    </subcellularLocation>
</comment>
<dbReference type="AlphaFoldDB" id="A0A0R2BKM6"/>
<dbReference type="GO" id="GO:0016151">
    <property type="term" value="F:nickel cation binding"/>
    <property type="evidence" value="ECO:0007669"/>
    <property type="project" value="UniProtKB-UniRule"/>
</dbReference>
<dbReference type="STRING" id="33960.TY91_16445"/>
<dbReference type="InterPro" id="IPR038277">
    <property type="entry name" value="UreF_sf"/>
</dbReference>
<reference evidence="4 5" key="1">
    <citation type="journal article" date="2015" name="Genome Announc.">
        <title>Expanding the biotechnology potential of lactobacilli through comparative genomics of 213 strains and associated genera.</title>
        <authorList>
            <person name="Sun Z."/>
            <person name="Harris H.M."/>
            <person name="McCann A."/>
            <person name="Guo C."/>
            <person name="Argimon S."/>
            <person name="Zhang W."/>
            <person name="Yang X."/>
            <person name="Jeffery I.B."/>
            <person name="Cooney J.C."/>
            <person name="Kagawa T.F."/>
            <person name="Liu W."/>
            <person name="Song Y."/>
            <person name="Salvetti E."/>
            <person name="Wrobel A."/>
            <person name="Rasinkangas P."/>
            <person name="Parkhill J."/>
            <person name="Rea M.C."/>
            <person name="O'Sullivan O."/>
            <person name="Ritari J."/>
            <person name="Douillard F.P."/>
            <person name="Paul Ross R."/>
            <person name="Yang R."/>
            <person name="Briner A.E."/>
            <person name="Felis G.E."/>
            <person name="de Vos W.M."/>
            <person name="Barrangou R."/>
            <person name="Klaenhammer T.R."/>
            <person name="Caufield P.W."/>
            <person name="Cui Y."/>
            <person name="Zhang H."/>
            <person name="O'Toole P.W."/>
        </authorList>
    </citation>
    <scope>NUCLEOTIDE SEQUENCE [LARGE SCALE GENOMIC DNA]</scope>
    <source>
        <strain evidence="4 5">DSM 20515</strain>
    </source>
</reference>
<dbReference type="Gene3D" id="1.10.4190.10">
    <property type="entry name" value="Urease accessory protein UreF"/>
    <property type="match status" value="1"/>
</dbReference>
<dbReference type="HAMAP" id="MF_01385">
    <property type="entry name" value="UreF"/>
    <property type="match status" value="1"/>
</dbReference>
<comment type="similarity">
    <text evidence="3">Belongs to the UreF family.</text>
</comment>
<evidence type="ECO:0000256" key="2">
    <source>
        <dbReference type="ARBA" id="ARBA00023186"/>
    </source>
</evidence>
<evidence type="ECO:0000313" key="5">
    <source>
        <dbReference type="Proteomes" id="UP000051845"/>
    </source>
</evidence>
<organism evidence="4 5">
    <name type="scientific">Secundilactobacillus collinoides DSM 20515 = JCM 1123</name>
    <dbReference type="NCBI Taxonomy" id="1423733"/>
    <lineage>
        <taxon>Bacteria</taxon>
        <taxon>Bacillati</taxon>
        <taxon>Bacillota</taxon>
        <taxon>Bacilli</taxon>
        <taxon>Lactobacillales</taxon>
        <taxon>Lactobacillaceae</taxon>
        <taxon>Secundilactobacillus</taxon>
    </lineage>
</organism>
<dbReference type="PANTHER" id="PTHR33620">
    <property type="entry name" value="UREASE ACCESSORY PROTEIN F"/>
    <property type="match status" value="1"/>
</dbReference>
<comment type="function">
    <text evidence="3">Required for maturation of urease via the functional incorporation of the urease nickel metallocenter.</text>
</comment>
<dbReference type="Proteomes" id="UP000051845">
    <property type="component" value="Unassembled WGS sequence"/>
</dbReference>
<dbReference type="PANTHER" id="PTHR33620:SF1">
    <property type="entry name" value="UREASE ACCESSORY PROTEIN F"/>
    <property type="match status" value="1"/>
</dbReference>
<protein>
    <recommendedName>
        <fullName evidence="3">Urease accessory protein UreF</fullName>
    </recommendedName>
</protein>
<dbReference type="RefSeq" id="WP_054759484.1">
    <property type="nucleotide sequence ID" value="NZ_AYYR01000022.1"/>
</dbReference>
<keyword evidence="1 3" id="KW-0996">Nickel insertion</keyword>
<dbReference type="PATRIC" id="fig|1423733.4.peg.1225"/>
<evidence type="ECO:0000313" key="4">
    <source>
        <dbReference type="EMBL" id="KRM76681.1"/>
    </source>
</evidence>
<dbReference type="GO" id="GO:0005737">
    <property type="term" value="C:cytoplasm"/>
    <property type="evidence" value="ECO:0007669"/>
    <property type="project" value="UniProtKB-SubCell"/>
</dbReference>
<comment type="subunit">
    <text evidence="3">UreD, UreF and UreG form a complex that acts as a GTP-hydrolysis-dependent molecular chaperone, activating the urease apoprotein by helping to assemble the nickel containing metallocenter of UreC. The UreE protein probably delivers the nickel.</text>
</comment>
<evidence type="ECO:0000256" key="3">
    <source>
        <dbReference type="HAMAP-Rule" id="MF_01385"/>
    </source>
</evidence>
<dbReference type="EMBL" id="AYYR01000022">
    <property type="protein sequence ID" value="KRM76681.1"/>
    <property type="molecule type" value="Genomic_DNA"/>
</dbReference>
<sequence length="229" mass="25870">MTIDRQLFLHQLCDTQFPTGAFSQSFGFEYDVNNDKIKTAADFGKWLKVYLNQQLVYCEGLASRLIYEAPEEKFESTLISWSDALYAQIVPEEIRYGNSQMGKQFLKLVCQLVPDAGLQTYRSLVQDKTILPHPAIVFGLTCKALDFSVADMLRNYYYMSLYNLVQNAVRGIPIGQTSGQKLILSLHGTISDAMATTLSLNATDFGRTSPGLEIAQMKHHFLYSRSFMS</sequence>